<feature type="transmembrane region" description="Helical" evidence="1">
    <location>
        <begin position="68"/>
        <end position="91"/>
    </location>
</feature>
<name>A0A7K1Y4L6_9SPHI</name>
<gene>
    <name evidence="2" type="ORF">GS399_00130</name>
</gene>
<protein>
    <submittedName>
        <fullName evidence="2">Uncharacterized protein</fullName>
    </submittedName>
</protein>
<organism evidence="2 3">
    <name type="scientific">Hufsiella arboris</name>
    <dbReference type="NCBI Taxonomy" id="2695275"/>
    <lineage>
        <taxon>Bacteria</taxon>
        <taxon>Pseudomonadati</taxon>
        <taxon>Bacteroidota</taxon>
        <taxon>Sphingobacteriia</taxon>
        <taxon>Sphingobacteriales</taxon>
        <taxon>Sphingobacteriaceae</taxon>
        <taxon>Hufsiella</taxon>
    </lineage>
</organism>
<proteinExistence type="predicted"/>
<dbReference type="Proteomes" id="UP000466586">
    <property type="component" value="Unassembled WGS sequence"/>
</dbReference>
<feature type="transmembrane region" description="Helical" evidence="1">
    <location>
        <begin position="97"/>
        <end position="120"/>
    </location>
</feature>
<keyword evidence="1" id="KW-1133">Transmembrane helix</keyword>
<keyword evidence="1" id="KW-0472">Membrane</keyword>
<dbReference type="AlphaFoldDB" id="A0A7K1Y4L6"/>
<keyword evidence="1" id="KW-0812">Transmembrane</keyword>
<keyword evidence="3" id="KW-1185">Reference proteome</keyword>
<feature type="transmembrane region" description="Helical" evidence="1">
    <location>
        <begin position="33"/>
        <end position="56"/>
    </location>
</feature>
<evidence type="ECO:0000313" key="2">
    <source>
        <dbReference type="EMBL" id="MXV49360.1"/>
    </source>
</evidence>
<dbReference type="EMBL" id="WVHT01000001">
    <property type="protein sequence ID" value="MXV49360.1"/>
    <property type="molecule type" value="Genomic_DNA"/>
</dbReference>
<accession>A0A7K1Y4L6</accession>
<evidence type="ECO:0000313" key="3">
    <source>
        <dbReference type="Proteomes" id="UP000466586"/>
    </source>
</evidence>
<sequence length="129" mass="14497">MNLNKSIAYFLVYTGILVCLTVLVSKLVQPAQILIPGFWIIFLSVAILTFISYMLALSGIKKGGEMSINMIMAAIGMKLIFCLALVVVYLLKFKVNGLLFAADFFSVYLLFTAFEVYTLLRNLRHQNKT</sequence>
<reference evidence="2 3" key="1">
    <citation type="submission" date="2019-11" db="EMBL/GenBank/DDBJ databases">
        <title>Pedobacter sp. HMF7647 Genome sequencing and assembly.</title>
        <authorList>
            <person name="Kang H."/>
            <person name="Kim H."/>
            <person name="Joh K."/>
        </authorList>
    </citation>
    <scope>NUCLEOTIDE SEQUENCE [LARGE SCALE GENOMIC DNA]</scope>
    <source>
        <strain evidence="2 3">HMF7647</strain>
    </source>
</reference>
<evidence type="ECO:0000256" key="1">
    <source>
        <dbReference type="SAM" id="Phobius"/>
    </source>
</evidence>
<comment type="caution">
    <text evidence="2">The sequence shown here is derived from an EMBL/GenBank/DDBJ whole genome shotgun (WGS) entry which is preliminary data.</text>
</comment>
<dbReference type="RefSeq" id="WP_160842479.1">
    <property type="nucleotide sequence ID" value="NZ_WVHT01000001.1"/>
</dbReference>
<feature type="transmembrane region" description="Helical" evidence="1">
    <location>
        <begin position="7"/>
        <end position="27"/>
    </location>
</feature>